<dbReference type="AlphaFoldDB" id="A0ABD1CIX3"/>
<proteinExistence type="predicted"/>
<protein>
    <submittedName>
        <fullName evidence="1">Uncharacterized protein</fullName>
    </submittedName>
</protein>
<organism evidence="1 2">
    <name type="scientific">Culex pipiens pipiens</name>
    <name type="common">Northern house mosquito</name>
    <dbReference type="NCBI Taxonomy" id="38569"/>
    <lineage>
        <taxon>Eukaryota</taxon>
        <taxon>Metazoa</taxon>
        <taxon>Ecdysozoa</taxon>
        <taxon>Arthropoda</taxon>
        <taxon>Hexapoda</taxon>
        <taxon>Insecta</taxon>
        <taxon>Pterygota</taxon>
        <taxon>Neoptera</taxon>
        <taxon>Endopterygota</taxon>
        <taxon>Diptera</taxon>
        <taxon>Nematocera</taxon>
        <taxon>Culicoidea</taxon>
        <taxon>Culicidae</taxon>
        <taxon>Culicinae</taxon>
        <taxon>Culicini</taxon>
        <taxon>Culex</taxon>
        <taxon>Culex</taxon>
    </lineage>
</organism>
<evidence type="ECO:0000313" key="2">
    <source>
        <dbReference type="Proteomes" id="UP001562425"/>
    </source>
</evidence>
<sequence>MSFAGGQPMGGPGDVLNRSFAVIVVRHDGLLDVGVSGVEELVVGTVDAELEAGKWDERRRVCGGHFLLLFLQRFCWLLLSRSPGFSVSASIMR</sequence>
<accession>A0ABD1CIX3</accession>
<dbReference type="Proteomes" id="UP001562425">
    <property type="component" value="Unassembled WGS sequence"/>
</dbReference>
<name>A0ABD1CIX3_CULPP</name>
<dbReference type="EMBL" id="JBEHCU010011734">
    <property type="protein sequence ID" value="KAL1376360.1"/>
    <property type="molecule type" value="Genomic_DNA"/>
</dbReference>
<comment type="caution">
    <text evidence="1">The sequence shown here is derived from an EMBL/GenBank/DDBJ whole genome shotgun (WGS) entry which is preliminary data.</text>
</comment>
<reference evidence="1 2" key="1">
    <citation type="submission" date="2024-05" db="EMBL/GenBank/DDBJ databases">
        <title>Culex pipiens pipiens assembly and annotation.</title>
        <authorList>
            <person name="Alout H."/>
            <person name="Durand T."/>
        </authorList>
    </citation>
    <scope>NUCLEOTIDE SEQUENCE [LARGE SCALE GENOMIC DNA]</scope>
    <source>
        <strain evidence="1">HA-2024</strain>
        <tissue evidence="1">Whole body</tissue>
    </source>
</reference>
<evidence type="ECO:0000313" key="1">
    <source>
        <dbReference type="EMBL" id="KAL1376360.1"/>
    </source>
</evidence>
<gene>
    <name evidence="1" type="ORF">pipiens_016937</name>
</gene>
<keyword evidence="2" id="KW-1185">Reference proteome</keyword>